<organism evidence="1 2">
    <name type="scientific">Chondrus crispus</name>
    <name type="common">Carrageen Irish moss</name>
    <name type="synonym">Polymorpha crispa</name>
    <dbReference type="NCBI Taxonomy" id="2769"/>
    <lineage>
        <taxon>Eukaryota</taxon>
        <taxon>Rhodophyta</taxon>
        <taxon>Florideophyceae</taxon>
        <taxon>Rhodymeniophycidae</taxon>
        <taxon>Gigartinales</taxon>
        <taxon>Gigartinaceae</taxon>
        <taxon>Chondrus</taxon>
    </lineage>
</organism>
<dbReference type="EMBL" id="HG001746">
    <property type="protein sequence ID" value="CDF35763.1"/>
    <property type="molecule type" value="Genomic_DNA"/>
</dbReference>
<evidence type="ECO:0000313" key="2">
    <source>
        <dbReference type="Proteomes" id="UP000012073"/>
    </source>
</evidence>
<dbReference type="Proteomes" id="UP000012073">
    <property type="component" value="Unassembled WGS sequence"/>
</dbReference>
<gene>
    <name evidence="1" type="ORF">CHC_T00004235001</name>
</gene>
<proteinExistence type="predicted"/>
<keyword evidence="2" id="KW-1185">Reference proteome</keyword>
<name>R7QDA2_CHOCR</name>
<dbReference type="AlphaFoldDB" id="R7QDA2"/>
<reference evidence="2" key="1">
    <citation type="journal article" date="2013" name="Proc. Natl. Acad. Sci. U.S.A.">
        <title>Genome structure and metabolic features in the red seaweed Chondrus crispus shed light on evolution of the Archaeplastida.</title>
        <authorList>
            <person name="Collen J."/>
            <person name="Porcel B."/>
            <person name="Carre W."/>
            <person name="Ball S.G."/>
            <person name="Chaparro C."/>
            <person name="Tonon T."/>
            <person name="Barbeyron T."/>
            <person name="Michel G."/>
            <person name="Noel B."/>
            <person name="Valentin K."/>
            <person name="Elias M."/>
            <person name="Artiguenave F."/>
            <person name="Arun A."/>
            <person name="Aury J.M."/>
            <person name="Barbosa-Neto J.F."/>
            <person name="Bothwell J.H."/>
            <person name="Bouget F.Y."/>
            <person name="Brillet L."/>
            <person name="Cabello-Hurtado F."/>
            <person name="Capella-Gutierrez S."/>
            <person name="Charrier B."/>
            <person name="Cladiere L."/>
            <person name="Cock J.M."/>
            <person name="Coelho S.M."/>
            <person name="Colleoni C."/>
            <person name="Czjzek M."/>
            <person name="Da Silva C."/>
            <person name="Delage L."/>
            <person name="Denoeud F."/>
            <person name="Deschamps P."/>
            <person name="Dittami S.M."/>
            <person name="Gabaldon T."/>
            <person name="Gachon C.M."/>
            <person name="Groisillier A."/>
            <person name="Herve C."/>
            <person name="Jabbari K."/>
            <person name="Katinka M."/>
            <person name="Kloareg B."/>
            <person name="Kowalczyk N."/>
            <person name="Labadie K."/>
            <person name="Leblanc C."/>
            <person name="Lopez P.J."/>
            <person name="McLachlan D.H."/>
            <person name="Meslet-Cladiere L."/>
            <person name="Moustafa A."/>
            <person name="Nehr Z."/>
            <person name="Nyvall Collen P."/>
            <person name="Panaud O."/>
            <person name="Partensky F."/>
            <person name="Poulain J."/>
            <person name="Rensing S.A."/>
            <person name="Rousvoal S."/>
            <person name="Samson G."/>
            <person name="Symeonidi A."/>
            <person name="Weissenbach J."/>
            <person name="Zambounis A."/>
            <person name="Wincker P."/>
            <person name="Boyen C."/>
        </authorList>
    </citation>
    <scope>NUCLEOTIDE SEQUENCE [LARGE SCALE GENOMIC DNA]</scope>
    <source>
        <strain evidence="2">cv. Stackhouse</strain>
    </source>
</reference>
<protein>
    <submittedName>
        <fullName evidence="1">Uncharacterized protein</fullName>
    </submittedName>
</protein>
<evidence type="ECO:0000313" key="1">
    <source>
        <dbReference type="EMBL" id="CDF35763.1"/>
    </source>
</evidence>
<dbReference type="RefSeq" id="XP_005715582.1">
    <property type="nucleotide sequence ID" value="XM_005715525.1"/>
</dbReference>
<sequence>MVTCSYFVMQPLCVFERRQGEGGSTTLRPLRGSFWLQPFILRDD</sequence>
<dbReference type="GeneID" id="17323299"/>
<accession>R7QDA2</accession>
<dbReference type="Gramene" id="CDF35763">
    <property type="protein sequence ID" value="CDF35763"/>
    <property type="gene ID" value="CHC_T00004235001"/>
</dbReference>
<dbReference type="KEGG" id="ccp:CHC_T00004235001"/>